<evidence type="ECO:0000256" key="9">
    <source>
        <dbReference type="RuleBase" id="RU361193"/>
    </source>
</evidence>
<evidence type="ECO:0000256" key="1">
    <source>
        <dbReference type="ARBA" id="ARBA00001913"/>
    </source>
</evidence>
<feature type="region of interest" description="Disordered" evidence="10">
    <location>
        <begin position="481"/>
        <end position="501"/>
    </location>
</feature>
<keyword evidence="4 9" id="KW-0378">Hydrolase</keyword>
<keyword evidence="7" id="KW-0479">Metal-binding</keyword>
<gene>
    <name evidence="12" type="ORF">BJF96_g685</name>
</gene>
<dbReference type="Gene3D" id="1.50.10.10">
    <property type="match status" value="1"/>
</dbReference>
<feature type="active site" description="Proton donor" evidence="6">
    <location>
        <position position="196"/>
    </location>
</feature>
<feature type="binding site" evidence="7">
    <location>
        <position position="603"/>
    </location>
    <ligand>
        <name>Ca(2+)</name>
        <dbReference type="ChEBI" id="CHEBI:29108"/>
    </ligand>
</feature>
<comment type="cofactor">
    <cofactor evidence="1 7">
        <name>Ca(2+)</name>
        <dbReference type="ChEBI" id="CHEBI:29108"/>
    </cofactor>
</comment>
<comment type="caution">
    <text evidence="12">The sequence shown here is derived from an EMBL/GenBank/DDBJ whole genome shotgun (WGS) entry which is preliminary data.</text>
</comment>
<dbReference type="InterPro" id="IPR036026">
    <property type="entry name" value="Seven-hairpin_glycosidases"/>
</dbReference>
<dbReference type="InterPro" id="IPR001382">
    <property type="entry name" value="Glyco_hydro_47"/>
</dbReference>
<dbReference type="PRINTS" id="PR00747">
    <property type="entry name" value="GLYHDRLASE47"/>
</dbReference>
<dbReference type="SUPFAM" id="SSF48225">
    <property type="entry name" value="Seven-hairpin glycosidases"/>
    <property type="match status" value="1"/>
</dbReference>
<accession>A0AA44WS00</accession>
<dbReference type="GO" id="GO:0036503">
    <property type="term" value="P:ERAD pathway"/>
    <property type="evidence" value="ECO:0007669"/>
    <property type="project" value="UniProtKB-ARBA"/>
</dbReference>
<dbReference type="PANTHER" id="PTHR11742">
    <property type="entry name" value="MANNOSYL-OLIGOSACCHARIDE ALPHA-1,2-MANNOSIDASE-RELATED"/>
    <property type="match status" value="1"/>
</dbReference>
<dbReference type="OMA" id="CAWAYEA"/>
<dbReference type="PANTHER" id="PTHR11742:SF89">
    <property type="entry name" value="ALPHA-1,2-MANNOSIDASE"/>
    <property type="match status" value="1"/>
</dbReference>
<sequence length="616" mass="69152">MVARITVRYQTTSFRLVLGLVAFVIVSLMYLQDDDMLLPKQFVQVTTRPTTSSYNWAKHPQKYLTREGKMSRLPTGKPLALPKVQHDFEAERSRDLKRARHLSVFSSPQNFERQQAIKNAFKKTWTSYKRHAWGYDELKPISLDGVDKFNGWGATIVDSLDTLWMMGMYDEFNDAVEFVAALDWNNSTQLHCNLFETNIRYLGGLIAAFDLSQERVLLEKAIELGDMLYAAFDTPDRFPPFIFSFENLRAGRIIPDAFQSAAAIGSLSLEFTRLAQLTSDNKYFDAIDRIKRAFAGIQNSTLLPGLWPNVVSLRDGFQAPNNVFRLGADGDSLYEYLPKMYALLGGRDPVYADMYAHAASTTRDHLLFRPMTPDSDDILLLGSAIVDQLTSTVAHVAEMEHLTCFAGGMFALAGRLLERPDDVDVGAKLARGCAWAYASTDSGVMPEKSQMLRCPGLEPCAWDKERWLSLSDTATLTAMAAGGGDGGGDGDGDTATKRPAPRGHWRVDDPRYLLRPEAVESLFVLYRVTGEAELQDMAWDMWRAIEKATATDGAFAALRDVTAEAPEQVDEMESFFLAETLKYFYLIFSDPTFMSLDDWVFNTEAHPFKRPGTAWV</sequence>
<organism evidence="12 13">
    <name type="scientific">Verticillium dahliae</name>
    <name type="common">Verticillium wilt</name>
    <dbReference type="NCBI Taxonomy" id="27337"/>
    <lineage>
        <taxon>Eukaryota</taxon>
        <taxon>Fungi</taxon>
        <taxon>Dikarya</taxon>
        <taxon>Ascomycota</taxon>
        <taxon>Pezizomycotina</taxon>
        <taxon>Sordariomycetes</taxon>
        <taxon>Hypocreomycetidae</taxon>
        <taxon>Glomerellales</taxon>
        <taxon>Plectosphaerellaceae</taxon>
        <taxon>Verticillium</taxon>
    </lineage>
</organism>
<dbReference type="EMBL" id="MPSH01000002">
    <property type="protein sequence ID" value="PNH35761.1"/>
    <property type="molecule type" value="Genomic_DNA"/>
</dbReference>
<evidence type="ECO:0000256" key="5">
    <source>
        <dbReference type="ARBA" id="ARBA00023157"/>
    </source>
</evidence>
<evidence type="ECO:0000256" key="2">
    <source>
        <dbReference type="ARBA" id="ARBA00004922"/>
    </source>
</evidence>
<dbReference type="Pfam" id="PF01532">
    <property type="entry name" value="Glyco_hydro_47"/>
    <property type="match status" value="1"/>
</dbReference>
<name>A0AA44WS00_VERDA</name>
<feature type="disulfide bond" evidence="8">
    <location>
        <begin position="404"/>
        <end position="433"/>
    </location>
</feature>
<dbReference type="EC" id="3.2.1.-" evidence="9"/>
<protein>
    <recommendedName>
        <fullName evidence="9">alpha-1,2-Mannosidase</fullName>
        <ecNumber evidence="9">3.2.1.-</ecNumber>
    </recommendedName>
</protein>
<keyword evidence="11" id="KW-1133">Transmembrane helix</keyword>
<dbReference type="AlphaFoldDB" id="A0AA44WS00"/>
<evidence type="ECO:0000256" key="6">
    <source>
        <dbReference type="PIRSR" id="PIRSR601382-1"/>
    </source>
</evidence>
<keyword evidence="7" id="KW-0106">Calcium</keyword>
<evidence type="ECO:0000256" key="8">
    <source>
        <dbReference type="PIRSR" id="PIRSR601382-3"/>
    </source>
</evidence>
<evidence type="ECO:0000256" key="4">
    <source>
        <dbReference type="ARBA" id="ARBA00022801"/>
    </source>
</evidence>
<comment type="pathway">
    <text evidence="2">Protein modification; protein glycosylation.</text>
</comment>
<evidence type="ECO:0000313" key="13">
    <source>
        <dbReference type="Proteomes" id="UP000236305"/>
    </source>
</evidence>
<feature type="active site" evidence="6">
    <location>
        <position position="517"/>
    </location>
</feature>
<feature type="active site" evidence="6">
    <location>
        <position position="331"/>
    </location>
</feature>
<dbReference type="GO" id="GO:0004571">
    <property type="term" value="F:mannosyl-oligosaccharide 1,2-alpha-mannosidase activity"/>
    <property type="evidence" value="ECO:0007669"/>
    <property type="project" value="InterPro"/>
</dbReference>
<dbReference type="GO" id="GO:0005509">
    <property type="term" value="F:calcium ion binding"/>
    <property type="evidence" value="ECO:0007669"/>
    <property type="project" value="InterPro"/>
</dbReference>
<evidence type="ECO:0000256" key="11">
    <source>
        <dbReference type="SAM" id="Phobius"/>
    </source>
</evidence>
<dbReference type="GO" id="GO:0005975">
    <property type="term" value="P:carbohydrate metabolic process"/>
    <property type="evidence" value="ECO:0007669"/>
    <property type="project" value="InterPro"/>
</dbReference>
<dbReference type="Proteomes" id="UP000236305">
    <property type="component" value="Unassembled WGS sequence"/>
</dbReference>
<evidence type="ECO:0000256" key="3">
    <source>
        <dbReference type="ARBA" id="ARBA00007658"/>
    </source>
</evidence>
<dbReference type="InterPro" id="IPR050749">
    <property type="entry name" value="Glycosyl_Hydrolase_47"/>
</dbReference>
<feature type="transmembrane region" description="Helical" evidence="11">
    <location>
        <begin position="12"/>
        <end position="31"/>
    </location>
</feature>
<keyword evidence="9" id="KW-0326">Glycosidase</keyword>
<dbReference type="InterPro" id="IPR012341">
    <property type="entry name" value="6hp_glycosidase-like_sf"/>
</dbReference>
<keyword evidence="11" id="KW-0472">Membrane</keyword>
<comment type="similarity">
    <text evidence="3 9">Belongs to the glycosyl hydrolase 47 family.</text>
</comment>
<evidence type="ECO:0000256" key="10">
    <source>
        <dbReference type="SAM" id="MobiDB-lite"/>
    </source>
</evidence>
<dbReference type="FunFam" id="1.50.10.10:FF:000037">
    <property type="entry name" value="alpha-1,2-Mannosidase"/>
    <property type="match status" value="1"/>
</dbReference>
<evidence type="ECO:0000313" key="12">
    <source>
        <dbReference type="EMBL" id="PNH35761.1"/>
    </source>
</evidence>
<keyword evidence="11" id="KW-0812">Transmembrane</keyword>
<evidence type="ECO:0000256" key="7">
    <source>
        <dbReference type="PIRSR" id="PIRSR601382-2"/>
    </source>
</evidence>
<dbReference type="GO" id="GO:0016020">
    <property type="term" value="C:membrane"/>
    <property type="evidence" value="ECO:0007669"/>
    <property type="project" value="InterPro"/>
</dbReference>
<reference evidence="12 13" key="1">
    <citation type="submission" date="2017-12" db="EMBL/GenBank/DDBJ databases">
        <title>Comparative genomics yields insights into virulence evolution of Verticillium dahliae.</title>
        <authorList>
            <person name="Fan R."/>
            <person name="Armitage A.D."/>
            <person name="Cascant-Lopez E."/>
            <person name="Sobczyk M."/>
            <person name="Cockerton H.M."/>
            <person name="Harrison R.J."/>
        </authorList>
    </citation>
    <scope>NUCLEOTIDE SEQUENCE [LARGE SCALE GENOMIC DNA]</scope>
    <source>
        <strain evidence="12 13">12008</strain>
    </source>
</reference>
<dbReference type="GO" id="GO:0005783">
    <property type="term" value="C:endoplasmic reticulum"/>
    <property type="evidence" value="ECO:0007669"/>
    <property type="project" value="TreeGrafter"/>
</dbReference>
<feature type="active site" description="Proton donor" evidence="6">
    <location>
        <position position="447"/>
    </location>
</feature>
<proteinExistence type="inferred from homology"/>
<keyword evidence="5 8" id="KW-1015">Disulfide bond</keyword>